<keyword evidence="1" id="KW-0812">Transmembrane</keyword>
<gene>
    <name evidence="2" type="ORF">HF329_21615</name>
</gene>
<evidence type="ECO:0000256" key="1">
    <source>
        <dbReference type="SAM" id="Phobius"/>
    </source>
</evidence>
<dbReference type="RefSeq" id="WP_168807233.1">
    <property type="nucleotide sequence ID" value="NZ_CP051205.1"/>
</dbReference>
<dbReference type="GO" id="GO:0016989">
    <property type="term" value="F:sigma factor antagonist activity"/>
    <property type="evidence" value="ECO:0007669"/>
    <property type="project" value="TreeGrafter"/>
</dbReference>
<keyword evidence="1" id="KW-0472">Membrane</keyword>
<dbReference type="PANTHER" id="PTHR30273:SF2">
    <property type="entry name" value="PROTEIN FECR"/>
    <property type="match status" value="1"/>
</dbReference>
<accession>A0AAE6ZJA0</accession>
<protein>
    <recommendedName>
        <fullName evidence="4">FecR family protein</fullName>
    </recommendedName>
</protein>
<dbReference type="AlphaFoldDB" id="A0AAE6ZJA0"/>
<dbReference type="Proteomes" id="UP000502421">
    <property type="component" value="Chromosome"/>
</dbReference>
<dbReference type="EMBL" id="CP051205">
    <property type="protein sequence ID" value="QJB33772.1"/>
    <property type="molecule type" value="Genomic_DNA"/>
</dbReference>
<feature type="transmembrane region" description="Helical" evidence="1">
    <location>
        <begin position="73"/>
        <end position="92"/>
    </location>
</feature>
<dbReference type="InterPro" id="IPR012373">
    <property type="entry name" value="Ferrdict_sens_TM"/>
</dbReference>
<sequence>MPAVDELIIRFIQTPHDPALQEAIATLVAESPEQASYVENKLAAWLAATNTPVAAATAVETTLLPAFLYSVKTWAAAAVLIVLAAVLFLLHVRQTPHKLLSHVNNTGRIDSLRFPGGYMLLNKNAAISFDSSRRQSVYAVVSEGDVFIDLGSNTSCTVLVPGDYQLETTAGAFHVHASASRTKVFVTRGAIGVAGKRQDTMTLTASMQGTLDGRRAPARKKLASQAPLAWKTGELAFRNVPAAEILEAVSGVYGIQIMVPPSAESRCTKKLTINLNKKTEKETIALLQQSLSAHLVKDSMDRYYLTIK</sequence>
<evidence type="ECO:0000313" key="3">
    <source>
        <dbReference type="Proteomes" id="UP000502421"/>
    </source>
</evidence>
<dbReference type="KEGG" id="coy:HF329_21615"/>
<keyword evidence="1" id="KW-1133">Transmembrane helix</keyword>
<name>A0AAE6ZJA0_9BACT</name>
<dbReference type="Gene3D" id="3.55.50.30">
    <property type="match status" value="1"/>
</dbReference>
<reference evidence="3" key="1">
    <citation type="submission" date="2020-04" db="EMBL/GenBank/DDBJ databases">
        <authorList>
            <person name="Kittiwongwattana C."/>
        </authorList>
    </citation>
    <scope>NUCLEOTIDE SEQUENCE [LARGE SCALE GENOMIC DNA]</scope>
    <source>
        <strain evidence="3">1310</strain>
    </source>
</reference>
<dbReference type="PANTHER" id="PTHR30273">
    <property type="entry name" value="PERIPLASMIC SIGNAL SENSOR AND SIGMA FACTOR ACTIVATOR FECR-RELATED"/>
    <property type="match status" value="1"/>
</dbReference>
<evidence type="ECO:0000313" key="2">
    <source>
        <dbReference type="EMBL" id="QJB33772.1"/>
    </source>
</evidence>
<proteinExistence type="predicted"/>
<evidence type="ECO:0008006" key="4">
    <source>
        <dbReference type="Google" id="ProtNLM"/>
    </source>
</evidence>
<organism evidence="2 3">
    <name type="scientific">Chitinophaga oryzae</name>
    <dbReference type="NCBI Taxonomy" id="2725414"/>
    <lineage>
        <taxon>Bacteria</taxon>
        <taxon>Pseudomonadati</taxon>
        <taxon>Bacteroidota</taxon>
        <taxon>Chitinophagia</taxon>
        <taxon>Chitinophagales</taxon>
        <taxon>Chitinophagaceae</taxon>
        <taxon>Chitinophaga</taxon>
    </lineage>
</organism>